<dbReference type="Proteomes" id="UP000176198">
    <property type="component" value="Unassembled WGS sequence"/>
</dbReference>
<name>A0A1F7WHW0_9BACT</name>
<dbReference type="STRING" id="1802471.A2115_02915"/>
<dbReference type="InterPro" id="IPR025101">
    <property type="entry name" value="DUF4012"/>
</dbReference>
<sequence>MDEEGNIRQIKPKQAASGPKAESILIPKIDPQGNGKPVGSEQAEPLKNPGISRPKTRFKPPKFAILGLGIIVILFLAIALPAINVLNKAKAVYADAQKVSDQAKAQNLPGVKSELSNLKSSTQNLKKALIPLGWIRAVPLVGPYVSDANHAVSGSGYALEATEVLITAVEPYADIIGFTGGPQDNTGGGDKTTQERLDFLIAAIPDLIPRAGEISEKVALAKEEIDKIDPERYPEKVGKTQVRAKLLSALELFDEAASVAVNGKPLLEASPYILGLDGPRQYMVIFQNDKELRPTGGFITAYSIMKVDKARFSPVSSSDIYNLDSGYTPSILAPEPVVKYLKGPYVASPRYRLRDMNFSPDFGVSMELFSNEIQKVGVKNIDGIIAVDTQLLVNLLDVLGPIGVSGYGNFSTQIIEECNCPQVIHELESFADIEGPVVWSENEPGKIVYAPPNYDNRKKIIGPLMNSILANAFGQPKDKLPALFEAGFKSLTEKHVLFYMFEDSAQEAVESFKIAGRIEESEGDYLHINDANLGGRKSNLYVTQEVLQEYSVSAGNIEKTVTITYKNPEDYDGWLNSVLPNWVRIYVPKGSELISFEGLEEKAEPYEEFGKSVFAGYFQLRPQGVVKLTLKYRLPFKAGKTLNLFIQKQPGTDAPLYSVDYKKFEEEFFLREDRKMSIRI</sequence>
<dbReference type="AlphaFoldDB" id="A0A1F7WHW0"/>
<feature type="region of interest" description="Disordered" evidence="1">
    <location>
        <begin position="1"/>
        <end position="54"/>
    </location>
</feature>
<comment type="caution">
    <text evidence="3">The sequence shown here is derived from an EMBL/GenBank/DDBJ whole genome shotgun (WGS) entry which is preliminary data.</text>
</comment>
<evidence type="ECO:0008006" key="5">
    <source>
        <dbReference type="Google" id="ProtNLM"/>
    </source>
</evidence>
<dbReference type="Pfam" id="PF13196">
    <property type="entry name" value="DUF4012"/>
    <property type="match status" value="1"/>
</dbReference>
<keyword evidence="2" id="KW-0472">Membrane</keyword>
<gene>
    <name evidence="3" type="ORF">A2115_02915</name>
</gene>
<accession>A0A1F7WHW0</accession>
<evidence type="ECO:0000256" key="1">
    <source>
        <dbReference type="SAM" id="MobiDB-lite"/>
    </source>
</evidence>
<keyword evidence="2" id="KW-0812">Transmembrane</keyword>
<keyword evidence="2" id="KW-1133">Transmembrane helix</keyword>
<evidence type="ECO:0000256" key="2">
    <source>
        <dbReference type="SAM" id="Phobius"/>
    </source>
</evidence>
<proteinExistence type="predicted"/>
<organism evidence="3 4">
    <name type="scientific">Candidatus Woesebacteria bacterium GWA1_41_8</name>
    <dbReference type="NCBI Taxonomy" id="1802471"/>
    <lineage>
        <taxon>Bacteria</taxon>
        <taxon>Candidatus Woeseibacteriota</taxon>
    </lineage>
</organism>
<feature type="transmembrane region" description="Helical" evidence="2">
    <location>
        <begin position="63"/>
        <end position="83"/>
    </location>
</feature>
<evidence type="ECO:0000313" key="3">
    <source>
        <dbReference type="EMBL" id="OGM02391.1"/>
    </source>
</evidence>
<protein>
    <recommendedName>
        <fullName evidence="5">DUF4012 domain-containing protein</fullName>
    </recommendedName>
</protein>
<reference evidence="3 4" key="1">
    <citation type="journal article" date="2016" name="Nat. Commun.">
        <title>Thousands of microbial genomes shed light on interconnected biogeochemical processes in an aquifer system.</title>
        <authorList>
            <person name="Anantharaman K."/>
            <person name="Brown C.T."/>
            <person name="Hug L.A."/>
            <person name="Sharon I."/>
            <person name="Castelle C.J."/>
            <person name="Probst A.J."/>
            <person name="Thomas B.C."/>
            <person name="Singh A."/>
            <person name="Wilkins M.J."/>
            <person name="Karaoz U."/>
            <person name="Brodie E.L."/>
            <person name="Williams K.H."/>
            <person name="Hubbard S.S."/>
            <person name="Banfield J.F."/>
        </authorList>
    </citation>
    <scope>NUCLEOTIDE SEQUENCE [LARGE SCALE GENOMIC DNA]</scope>
</reference>
<dbReference type="EMBL" id="MGFJ01000022">
    <property type="protein sequence ID" value="OGM02391.1"/>
    <property type="molecule type" value="Genomic_DNA"/>
</dbReference>
<evidence type="ECO:0000313" key="4">
    <source>
        <dbReference type="Proteomes" id="UP000176198"/>
    </source>
</evidence>